<dbReference type="AlphaFoldDB" id="A0A9P0E520"/>
<organism evidence="1 2">
    <name type="scientific">Nezara viridula</name>
    <name type="common">Southern green stink bug</name>
    <name type="synonym">Cimex viridulus</name>
    <dbReference type="NCBI Taxonomy" id="85310"/>
    <lineage>
        <taxon>Eukaryota</taxon>
        <taxon>Metazoa</taxon>
        <taxon>Ecdysozoa</taxon>
        <taxon>Arthropoda</taxon>
        <taxon>Hexapoda</taxon>
        <taxon>Insecta</taxon>
        <taxon>Pterygota</taxon>
        <taxon>Neoptera</taxon>
        <taxon>Paraneoptera</taxon>
        <taxon>Hemiptera</taxon>
        <taxon>Heteroptera</taxon>
        <taxon>Panheteroptera</taxon>
        <taxon>Pentatomomorpha</taxon>
        <taxon>Pentatomoidea</taxon>
        <taxon>Pentatomidae</taxon>
        <taxon>Pentatominae</taxon>
        <taxon>Nezara</taxon>
    </lineage>
</organism>
<keyword evidence="2" id="KW-1185">Reference proteome</keyword>
<proteinExistence type="predicted"/>
<dbReference type="OrthoDB" id="6250723at2759"/>
<evidence type="ECO:0000313" key="1">
    <source>
        <dbReference type="EMBL" id="CAH1390130.1"/>
    </source>
</evidence>
<dbReference type="Proteomes" id="UP001152798">
    <property type="component" value="Chromosome 1"/>
</dbReference>
<sequence>MRVIVDVIQIGFLLWVGPRPNLLIMIKGAGERRQCAGDQDAIRLRNLSGQGKLIIYLVTPEGSDYSENSMKDALGWYGYDRGATSGSETSSDSELPRKRYSPLRTSDVLTSNTSCSIEAAVRISGPPRVAESVERGVGGWEEDEMGEGSGVELLGVADLLLSRPEFSARLKGSQGGQTAADISNWCRYLELIIKVVNEDPECSEKCVLGQAWYQGRITSQELTA</sequence>
<accession>A0A9P0E520</accession>
<dbReference type="EMBL" id="OV725077">
    <property type="protein sequence ID" value="CAH1390130.1"/>
    <property type="molecule type" value="Genomic_DNA"/>
</dbReference>
<gene>
    <name evidence="1" type="ORF">NEZAVI_LOCUS1382</name>
</gene>
<name>A0A9P0E520_NEZVI</name>
<protein>
    <submittedName>
        <fullName evidence="1">Uncharacterized protein</fullName>
    </submittedName>
</protein>
<reference evidence="1" key="1">
    <citation type="submission" date="2022-01" db="EMBL/GenBank/DDBJ databases">
        <authorList>
            <person name="King R."/>
        </authorList>
    </citation>
    <scope>NUCLEOTIDE SEQUENCE</scope>
</reference>
<evidence type="ECO:0000313" key="2">
    <source>
        <dbReference type="Proteomes" id="UP001152798"/>
    </source>
</evidence>